<feature type="region of interest" description="Disordered" evidence="2">
    <location>
        <begin position="512"/>
        <end position="538"/>
    </location>
</feature>
<dbReference type="OrthoDB" id="369216at2"/>
<gene>
    <name evidence="4" type="ORF">PsAD2_04614</name>
</gene>
<accession>A0A165SVN2</accession>
<evidence type="ECO:0000259" key="3">
    <source>
        <dbReference type="Pfam" id="PF08885"/>
    </source>
</evidence>
<dbReference type="InterPro" id="IPR019734">
    <property type="entry name" value="TPR_rpt"/>
</dbReference>
<feature type="compositionally biased region" description="Basic and acidic residues" evidence="2">
    <location>
        <begin position="512"/>
        <end position="530"/>
    </location>
</feature>
<protein>
    <submittedName>
        <fullName evidence="4">GSCFA family protein</fullName>
    </submittedName>
</protein>
<dbReference type="PROSITE" id="PS50005">
    <property type="entry name" value="TPR"/>
    <property type="match status" value="1"/>
</dbReference>
<comment type="caution">
    <text evidence="4">The sequence shown here is derived from an EMBL/GenBank/DDBJ whole genome shotgun (WGS) entry which is preliminary data.</text>
</comment>
<dbReference type="AlphaFoldDB" id="A0A165SVN2"/>
<dbReference type="Proteomes" id="UP000076577">
    <property type="component" value="Unassembled WGS sequence"/>
</dbReference>
<evidence type="ECO:0000313" key="4">
    <source>
        <dbReference type="EMBL" id="KZL04531.1"/>
    </source>
</evidence>
<feature type="domain" description="GSCFA" evidence="3">
    <location>
        <begin position="52"/>
        <end position="306"/>
    </location>
</feature>
<evidence type="ECO:0000256" key="1">
    <source>
        <dbReference type="PROSITE-ProRule" id="PRU00339"/>
    </source>
</evidence>
<keyword evidence="5" id="KW-1185">Reference proteome</keyword>
<sequence>MPLQVLSSQDAIKIRKQNLYSNWPNRGKTNRFEPVARPKIEAGFKIEPGSTIFTVGSCFARNVEANLVAEGFRLPVRELLRRPEFDNVTMASLNNYGAPSIFNEFCWALDSDKPFDPDTGICQVKDDRYVDLHVMNEVRPAALEEVTSRREAITELYRSVRESRTVIITLGLSEVWFDQVAGNYLNVIPLPGVMRQAPDRFELHILTAGELLGYLTRTVDLINQNSVVGANILISISPVPLNQTFRDLDVSVANTYSKSSLRAAAEELVYAYDNVFYYPSYEAITLSDRKLAWQDDQVHVTDALVSEQVSRMVGAYTYRSGGEHSRDTLIESLRGGPSEQELDWLSLRYADMIKADSELSTEYAHLLIKYKRFEEALSVLEAMLVDASTIVLKVRALKLLERFEEAEALVATNLDNRSRNHQLWEEAISLSVDQGKFEEAHGRIDTWRHLAPSATGLIFRRGARIFAGYDTKVAIDLYARALEFDPDDKYALVAIQKLKEIEKLKEAERLKETEKPKEDEVFGTLEREASSPELNSKAHSQKLGSVLFDRMKAWWAPHHERG</sequence>
<proteinExistence type="predicted"/>
<organism evidence="4 5">
    <name type="scientific">Pseudovibrio axinellae</name>
    <dbReference type="NCBI Taxonomy" id="989403"/>
    <lineage>
        <taxon>Bacteria</taxon>
        <taxon>Pseudomonadati</taxon>
        <taxon>Pseudomonadota</taxon>
        <taxon>Alphaproteobacteria</taxon>
        <taxon>Hyphomicrobiales</taxon>
        <taxon>Stappiaceae</taxon>
        <taxon>Pseudovibrio</taxon>
    </lineage>
</organism>
<reference evidence="4 5" key="1">
    <citation type="journal article" date="2016" name="Front. Microbiol.">
        <title>Comparative Genomic Analysis Reveals a Diverse Repertoire of Genes Involved in Prokaryote-Eukaryote Interactions within the Pseudovibrio Genus.</title>
        <authorList>
            <person name="Romano S."/>
            <person name="Fernandez-Guerra A."/>
            <person name="Reen F.J."/>
            <person name="Glockner F.O."/>
            <person name="Crowley S.P."/>
            <person name="O'Sullivan O."/>
            <person name="Cotter P.D."/>
            <person name="Adams C."/>
            <person name="Dobson A.D."/>
            <person name="O'Gara F."/>
        </authorList>
    </citation>
    <scope>NUCLEOTIDE SEQUENCE [LARGE SCALE GENOMIC DNA]</scope>
    <source>
        <strain evidence="4 5">Ad2</strain>
    </source>
</reference>
<name>A0A165SVN2_9HYPH</name>
<dbReference type="InterPro" id="IPR014982">
    <property type="entry name" value="GSCFA"/>
</dbReference>
<dbReference type="SUPFAM" id="SSF48452">
    <property type="entry name" value="TPR-like"/>
    <property type="match status" value="1"/>
</dbReference>
<dbReference type="Pfam" id="PF08885">
    <property type="entry name" value="GSCFA"/>
    <property type="match status" value="1"/>
</dbReference>
<dbReference type="Gene3D" id="1.25.40.10">
    <property type="entry name" value="Tetratricopeptide repeat domain"/>
    <property type="match status" value="1"/>
</dbReference>
<keyword evidence="1" id="KW-0802">TPR repeat</keyword>
<feature type="repeat" description="TPR" evidence="1">
    <location>
        <begin position="455"/>
        <end position="488"/>
    </location>
</feature>
<dbReference type="InterPro" id="IPR011990">
    <property type="entry name" value="TPR-like_helical_dom_sf"/>
</dbReference>
<evidence type="ECO:0000313" key="5">
    <source>
        <dbReference type="Proteomes" id="UP000076577"/>
    </source>
</evidence>
<dbReference type="PATRIC" id="fig|989403.3.peg.5054"/>
<dbReference type="EMBL" id="LMCB01000161">
    <property type="protein sequence ID" value="KZL04531.1"/>
    <property type="molecule type" value="Genomic_DNA"/>
</dbReference>
<evidence type="ECO:0000256" key="2">
    <source>
        <dbReference type="SAM" id="MobiDB-lite"/>
    </source>
</evidence>
<dbReference type="STRING" id="989403.SAMN05421798_10494"/>